<keyword evidence="1" id="KW-1133">Transmembrane helix</keyword>
<keyword evidence="1" id="KW-0472">Membrane</keyword>
<feature type="transmembrane region" description="Helical" evidence="1">
    <location>
        <begin position="25"/>
        <end position="44"/>
    </location>
</feature>
<sequence length="120" mass="13143">MTYGTFPAPENACRDESFIPWGLRILYEIFVCALAAFLILFPLLRLCGIQVAPLKALEVSFAFTCLLIAFCEAFAAVCGQRPTPEDDGPNAKCVPNPRILKDAESRSGYQEVNVSKLPAT</sequence>
<comment type="caution">
    <text evidence="2">The sequence shown here is derived from an EMBL/GenBank/DDBJ whole genome shotgun (WGS) entry which is preliminary data.</text>
</comment>
<proteinExistence type="predicted"/>
<organism evidence="2 3">
    <name type="scientific">Mycena maculata</name>
    <dbReference type="NCBI Taxonomy" id="230809"/>
    <lineage>
        <taxon>Eukaryota</taxon>
        <taxon>Fungi</taxon>
        <taxon>Dikarya</taxon>
        <taxon>Basidiomycota</taxon>
        <taxon>Agaricomycotina</taxon>
        <taxon>Agaricomycetes</taxon>
        <taxon>Agaricomycetidae</taxon>
        <taxon>Agaricales</taxon>
        <taxon>Marasmiineae</taxon>
        <taxon>Mycenaceae</taxon>
        <taxon>Mycena</taxon>
    </lineage>
</organism>
<evidence type="ECO:0000313" key="3">
    <source>
        <dbReference type="Proteomes" id="UP001215280"/>
    </source>
</evidence>
<dbReference type="AlphaFoldDB" id="A0AAD7I1Z1"/>
<evidence type="ECO:0000313" key="2">
    <source>
        <dbReference type="EMBL" id="KAJ7732069.1"/>
    </source>
</evidence>
<feature type="transmembrane region" description="Helical" evidence="1">
    <location>
        <begin position="56"/>
        <end position="77"/>
    </location>
</feature>
<name>A0AAD7I1Z1_9AGAR</name>
<reference evidence="2" key="1">
    <citation type="submission" date="2023-03" db="EMBL/GenBank/DDBJ databases">
        <title>Massive genome expansion in bonnet fungi (Mycena s.s.) driven by repeated elements and novel gene families across ecological guilds.</title>
        <authorList>
            <consortium name="Lawrence Berkeley National Laboratory"/>
            <person name="Harder C.B."/>
            <person name="Miyauchi S."/>
            <person name="Viragh M."/>
            <person name="Kuo A."/>
            <person name="Thoen E."/>
            <person name="Andreopoulos B."/>
            <person name="Lu D."/>
            <person name="Skrede I."/>
            <person name="Drula E."/>
            <person name="Henrissat B."/>
            <person name="Morin E."/>
            <person name="Kohler A."/>
            <person name="Barry K."/>
            <person name="LaButti K."/>
            <person name="Morin E."/>
            <person name="Salamov A."/>
            <person name="Lipzen A."/>
            <person name="Mereny Z."/>
            <person name="Hegedus B."/>
            <person name="Baldrian P."/>
            <person name="Stursova M."/>
            <person name="Weitz H."/>
            <person name="Taylor A."/>
            <person name="Grigoriev I.V."/>
            <person name="Nagy L.G."/>
            <person name="Martin F."/>
            <person name="Kauserud H."/>
        </authorList>
    </citation>
    <scope>NUCLEOTIDE SEQUENCE</scope>
    <source>
        <strain evidence="2">CBHHK188m</strain>
    </source>
</reference>
<gene>
    <name evidence="2" type="ORF">DFH07DRAFT_846727</name>
</gene>
<accession>A0AAD7I1Z1</accession>
<evidence type="ECO:0000256" key="1">
    <source>
        <dbReference type="SAM" id="Phobius"/>
    </source>
</evidence>
<dbReference type="Proteomes" id="UP001215280">
    <property type="component" value="Unassembled WGS sequence"/>
</dbReference>
<keyword evidence="1" id="KW-0812">Transmembrane</keyword>
<dbReference type="EMBL" id="JARJLG010000178">
    <property type="protein sequence ID" value="KAJ7732069.1"/>
    <property type="molecule type" value="Genomic_DNA"/>
</dbReference>
<protein>
    <submittedName>
        <fullName evidence="2">Uncharacterized protein</fullName>
    </submittedName>
</protein>
<keyword evidence="3" id="KW-1185">Reference proteome</keyword>